<feature type="domain" description="NAD(P)-binding" evidence="1">
    <location>
        <begin position="8"/>
        <end position="186"/>
    </location>
</feature>
<proteinExistence type="predicted"/>
<dbReference type="InterPro" id="IPR036291">
    <property type="entry name" value="NAD(P)-bd_dom_sf"/>
</dbReference>
<keyword evidence="3" id="KW-1185">Reference proteome</keyword>
<comment type="caution">
    <text evidence="2">The sequence shown here is derived from an EMBL/GenBank/DDBJ whole genome shotgun (WGS) entry which is preliminary data.</text>
</comment>
<evidence type="ECO:0000313" key="3">
    <source>
        <dbReference type="Proteomes" id="UP000544090"/>
    </source>
</evidence>
<sequence>MTRVLVAGGTGLVGSAVVAECLARTADVRVVSRHSLPPDSPRRHLAAQYLQADVTGGEGLNTALADVDVVIDVLDGKLGSARRTLTTGAQNLAAGAAAAGVRRLVLLSIVNVDEVEFSYYQAKTAQETIYRESRVPAATVRSTQFHEFVTAFFDAGRKLRVTPRIRGAKFQTIAVADVARVLVDTALSEAEPPGIRNIGGPEVLGMDAMARIYRQFTGVRGPVVPVPLPGPLGKFFRSGGNLTRKNAVGKITYAQWLEAREAESLPAVDLR</sequence>
<dbReference type="RefSeq" id="WP_168484629.1">
    <property type="nucleotide sequence ID" value="NZ_JAAZSQ010000001.1"/>
</dbReference>
<dbReference type="Proteomes" id="UP000544090">
    <property type="component" value="Unassembled WGS sequence"/>
</dbReference>
<dbReference type="PANTHER" id="PTHR12126">
    <property type="entry name" value="NADH-UBIQUINONE OXIDOREDUCTASE 39 KDA SUBUNIT-RELATED"/>
    <property type="match status" value="1"/>
</dbReference>
<evidence type="ECO:0000259" key="1">
    <source>
        <dbReference type="Pfam" id="PF13460"/>
    </source>
</evidence>
<accession>A0A7X6HA61</accession>
<dbReference type="SUPFAM" id="SSF51735">
    <property type="entry name" value="NAD(P)-binding Rossmann-fold domains"/>
    <property type="match status" value="1"/>
</dbReference>
<dbReference type="PANTHER" id="PTHR12126:SF11">
    <property type="entry name" value="NADH DEHYDROGENASE [UBIQUINONE] 1 ALPHA SUBCOMPLEX SUBUNIT 9, MITOCHONDRIAL"/>
    <property type="match status" value="1"/>
</dbReference>
<protein>
    <submittedName>
        <fullName evidence="2">NAD(P)H-binding protein</fullName>
    </submittedName>
</protein>
<dbReference type="EMBL" id="JAAZSQ010000001">
    <property type="protein sequence ID" value="NKX53308.1"/>
    <property type="molecule type" value="Genomic_DNA"/>
</dbReference>
<name>A0A7X6HA61_9MICC</name>
<reference evidence="2 3" key="1">
    <citation type="submission" date="2020-04" db="EMBL/GenBank/DDBJ databases">
        <title>Arthrobacter sp. nov.</title>
        <authorList>
            <person name="Liu S."/>
        </authorList>
    </citation>
    <scope>NUCLEOTIDE SEQUENCE [LARGE SCALE GENOMIC DNA]</scope>
    <source>
        <strain evidence="2 3">E918</strain>
    </source>
</reference>
<evidence type="ECO:0000313" key="2">
    <source>
        <dbReference type="EMBL" id="NKX53308.1"/>
    </source>
</evidence>
<dbReference type="Gene3D" id="3.40.50.720">
    <property type="entry name" value="NAD(P)-binding Rossmann-like Domain"/>
    <property type="match status" value="1"/>
</dbReference>
<organism evidence="2 3">
    <name type="scientific">Arthrobacter mobilis</name>
    <dbReference type="NCBI Taxonomy" id="2724944"/>
    <lineage>
        <taxon>Bacteria</taxon>
        <taxon>Bacillati</taxon>
        <taxon>Actinomycetota</taxon>
        <taxon>Actinomycetes</taxon>
        <taxon>Micrococcales</taxon>
        <taxon>Micrococcaceae</taxon>
        <taxon>Arthrobacter</taxon>
    </lineage>
</organism>
<gene>
    <name evidence="2" type="ORF">HGG74_01895</name>
</gene>
<dbReference type="InterPro" id="IPR051207">
    <property type="entry name" value="ComplexI_NDUFA9_subunit"/>
</dbReference>
<dbReference type="GO" id="GO:0044877">
    <property type="term" value="F:protein-containing complex binding"/>
    <property type="evidence" value="ECO:0007669"/>
    <property type="project" value="TreeGrafter"/>
</dbReference>
<dbReference type="AlphaFoldDB" id="A0A7X6HA61"/>
<dbReference type="InterPro" id="IPR016040">
    <property type="entry name" value="NAD(P)-bd_dom"/>
</dbReference>
<dbReference type="Pfam" id="PF13460">
    <property type="entry name" value="NAD_binding_10"/>
    <property type="match status" value="1"/>
</dbReference>